<evidence type="ECO:0000256" key="2">
    <source>
        <dbReference type="ARBA" id="ARBA00022737"/>
    </source>
</evidence>
<reference evidence="4" key="1">
    <citation type="journal article" date="2023" name="IScience">
        <title>Live-bearing cockroach genome reveals convergent evolutionary mechanisms linked to viviparity in insects and beyond.</title>
        <authorList>
            <person name="Fouks B."/>
            <person name="Harrison M.C."/>
            <person name="Mikhailova A.A."/>
            <person name="Marchal E."/>
            <person name="English S."/>
            <person name="Carruthers M."/>
            <person name="Jennings E.C."/>
            <person name="Chiamaka E.L."/>
            <person name="Frigard R.A."/>
            <person name="Pippel M."/>
            <person name="Attardo G.M."/>
            <person name="Benoit J.B."/>
            <person name="Bornberg-Bauer E."/>
            <person name="Tobe S.S."/>
        </authorList>
    </citation>
    <scope>NUCLEOTIDE SEQUENCE</scope>
    <source>
        <strain evidence="4">Stay&amp;Tobe</strain>
    </source>
</reference>
<name>A0AAD8A709_DIPPU</name>
<evidence type="ECO:0000313" key="5">
    <source>
        <dbReference type="Proteomes" id="UP001233999"/>
    </source>
</evidence>
<dbReference type="InterPro" id="IPR001680">
    <property type="entry name" value="WD40_rpt"/>
</dbReference>
<dbReference type="InterPro" id="IPR051179">
    <property type="entry name" value="WD_repeat_multifunction"/>
</dbReference>
<protein>
    <submittedName>
        <fullName evidence="4">Uncharacterized protein</fullName>
    </submittedName>
</protein>
<organism evidence="4 5">
    <name type="scientific">Diploptera punctata</name>
    <name type="common">Pacific beetle cockroach</name>
    <dbReference type="NCBI Taxonomy" id="6984"/>
    <lineage>
        <taxon>Eukaryota</taxon>
        <taxon>Metazoa</taxon>
        <taxon>Ecdysozoa</taxon>
        <taxon>Arthropoda</taxon>
        <taxon>Hexapoda</taxon>
        <taxon>Insecta</taxon>
        <taxon>Pterygota</taxon>
        <taxon>Neoptera</taxon>
        <taxon>Polyneoptera</taxon>
        <taxon>Dictyoptera</taxon>
        <taxon>Blattodea</taxon>
        <taxon>Blaberoidea</taxon>
        <taxon>Blaberidae</taxon>
        <taxon>Diplopterinae</taxon>
        <taxon>Diploptera</taxon>
    </lineage>
</organism>
<keyword evidence="5" id="KW-1185">Reference proteome</keyword>
<feature type="repeat" description="WD" evidence="3">
    <location>
        <begin position="16"/>
        <end position="49"/>
    </location>
</feature>
<accession>A0AAD8A709</accession>
<dbReference type="InterPro" id="IPR015943">
    <property type="entry name" value="WD40/YVTN_repeat-like_dom_sf"/>
</dbReference>
<sequence length="317" mass="34660">MAYVWETLSGDIILQCNGHKDSVTCVGFSFDGTYVATGDMSGVIQVWKIADKSLAWETSIEDLEWLRWHHGANVLLGGTISGAVYLWRIPGGEFKVLPGNGKKTEHGIILPDGRRAAIGYEDGSVKVFDMKTTTALQYFPEGEAHSDSITDMDCHQDNNLLITGSTDGRAVIIKTQAGKIISVIDPKHDRMDDGEESFSKSVEAVGFYKDNSLPLAAIGSLDGILSIWDISKGIERHKVKQESGITKLIWDKSNPIIYTASLDGSIGVYDARSGTLQNQFLGHTNGILDISLSAGREFLLSTSYDSTARIFSVKEYE</sequence>
<keyword evidence="2" id="KW-0677">Repeat</keyword>
<dbReference type="Proteomes" id="UP001233999">
    <property type="component" value="Unassembled WGS sequence"/>
</dbReference>
<feature type="repeat" description="WD" evidence="3">
    <location>
        <begin position="280"/>
        <end position="317"/>
    </location>
</feature>
<dbReference type="SUPFAM" id="SSF50978">
    <property type="entry name" value="WD40 repeat-like"/>
    <property type="match status" value="1"/>
</dbReference>
<keyword evidence="1 3" id="KW-0853">WD repeat</keyword>
<comment type="caution">
    <text evidence="4">The sequence shown here is derived from an EMBL/GenBank/DDBJ whole genome shotgun (WGS) entry which is preliminary data.</text>
</comment>
<dbReference type="PANTHER" id="PTHR19857">
    <property type="entry name" value="MITOCHONDRIAL DIVISION PROTEIN 1-RELATED"/>
    <property type="match status" value="1"/>
</dbReference>
<evidence type="ECO:0000313" key="4">
    <source>
        <dbReference type="EMBL" id="KAJ9593661.1"/>
    </source>
</evidence>
<evidence type="ECO:0000256" key="1">
    <source>
        <dbReference type="ARBA" id="ARBA00022574"/>
    </source>
</evidence>
<dbReference type="PROSITE" id="PS50294">
    <property type="entry name" value="WD_REPEATS_REGION"/>
    <property type="match status" value="2"/>
</dbReference>
<dbReference type="PROSITE" id="PS50082">
    <property type="entry name" value="WD_REPEATS_2"/>
    <property type="match status" value="2"/>
</dbReference>
<dbReference type="Gene3D" id="2.130.10.10">
    <property type="entry name" value="YVTN repeat-like/Quinoprotein amine dehydrogenase"/>
    <property type="match status" value="1"/>
</dbReference>
<dbReference type="AlphaFoldDB" id="A0AAD8A709"/>
<evidence type="ECO:0000256" key="3">
    <source>
        <dbReference type="PROSITE-ProRule" id="PRU00221"/>
    </source>
</evidence>
<reference evidence="4" key="2">
    <citation type="submission" date="2023-05" db="EMBL/GenBank/DDBJ databases">
        <authorList>
            <person name="Fouks B."/>
        </authorList>
    </citation>
    <scope>NUCLEOTIDE SEQUENCE</scope>
    <source>
        <strain evidence="4">Stay&amp;Tobe</strain>
        <tissue evidence="4">Testes</tissue>
    </source>
</reference>
<dbReference type="PANTHER" id="PTHR19857:SF8">
    <property type="entry name" value="ANGIO-ASSOCIATED MIGRATORY CELL PROTEIN"/>
    <property type="match status" value="1"/>
</dbReference>
<dbReference type="InterPro" id="IPR036322">
    <property type="entry name" value="WD40_repeat_dom_sf"/>
</dbReference>
<proteinExistence type="predicted"/>
<dbReference type="SMART" id="SM00320">
    <property type="entry name" value="WD40"/>
    <property type="match status" value="7"/>
</dbReference>
<dbReference type="Pfam" id="PF00400">
    <property type="entry name" value="WD40"/>
    <property type="match status" value="4"/>
</dbReference>
<gene>
    <name evidence="4" type="ORF">L9F63_014786</name>
</gene>
<dbReference type="EMBL" id="JASPKZ010003417">
    <property type="protein sequence ID" value="KAJ9593661.1"/>
    <property type="molecule type" value="Genomic_DNA"/>
</dbReference>